<evidence type="ECO:0000313" key="1">
    <source>
        <dbReference type="EMBL" id="SEE25672.1"/>
    </source>
</evidence>
<organism evidence="1 2">
    <name type="scientific">Arthrobacter alpinus</name>
    <dbReference type="NCBI Taxonomy" id="656366"/>
    <lineage>
        <taxon>Bacteria</taxon>
        <taxon>Bacillati</taxon>
        <taxon>Actinomycetota</taxon>
        <taxon>Actinomycetes</taxon>
        <taxon>Micrococcales</taxon>
        <taxon>Micrococcaceae</taxon>
        <taxon>Arthrobacter</taxon>
    </lineage>
</organism>
<reference evidence="1 2" key="1">
    <citation type="submission" date="2016-10" db="EMBL/GenBank/DDBJ databases">
        <authorList>
            <person name="de Groot N.N."/>
        </authorList>
    </citation>
    <scope>NUCLEOTIDE SEQUENCE [LARGE SCALE GENOMIC DNA]</scope>
    <source>
        <strain evidence="1 2">DSM 22274</strain>
    </source>
</reference>
<proteinExistence type="predicted"/>
<sequence>MSLIIMARLRLRVQAHAAELSRAVVSQTPSQIRNRLAYLVANTEALLDIVENEET</sequence>
<name>A0A1H5HCF4_9MICC</name>
<evidence type="ECO:0000313" key="2">
    <source>
        <dbReference type="Proteomes" id="UP000182725"/>
    </source>
</evidence>
<dbReference type="EMBL" id="FNTV01000001">
    <property type="protein sequence ID" value="SEE25672.1"/>
    <property type="molecule type" value="Genomic_DNA"/>
</dbReference>
<gene>
    <name evidence="1" type="ORF">SAMN04489740_0982</name>
</gene>
<dbReference type="Proteomes" id="UP000182725">
    <property type="component" value="Unassembled WGS sequence"/>
</dbReference>
<accession>A0A1H5HCF4</accession>
<dbReference type="AlphaFoldDB" id="A0A1H5HCF4"/>
<protein>
    <submittedName>
        <fullName evidence="1">Uncharacterized protein</fullName>
    </submittedName>
</protein>